<organism evidence="1 2">
    <name type="scientific">Stephanodiscus triporus</name>
    <dbReference type="NCBI Taxonomy" id="2934178"/>
    <lineage>
        <taxon>Eukaryota</taxon>
        <taxon>Sar</taxon>
        <taxon>Stramenopiles</taxon>
        <taxon>Ochrophyta</taxon>
        <taxon>Bacillariophyta</taxon>
        <taxon>Coscinodiscophyceae</taxon>
        <taxon>Thalassiosirophycidae</taxon>
        <taxon>Stephanodiscales</taxon>
        <taxon>Stephanodiscaceae</taxon>
        <taxon>Stephanodiscus</taxon>
    </lineage>
</organism>
<dbReference type="EMBL" id="JALLAZ020001146">
    <property type="protein sequence ID" value="KAL3779790.1"/>
    <property type="molecule type" value="Genomic_DNA"/>
</dbReference>
<protein>
    <recommendedName>
        <fullName evidence="3">Chitin-binding type-4 domain-containing protein</fullName>
    </recommendedName>
</protein>
<dbReference type="Proteomes" id="UP001530315">
    <property type="component" value="Unassembled WGS sequence"/>
</dbReference>
<keyword evidence="2" id="KW-1185">Reference proteome</keyword>
<evidence type="ECO:0000313" key="1">
    <source>
        <dbReference type="EMBL" id="KAL3779790.1"/>
    </source>
</evidence>
<comment type="caution">
    <text evidence="1">The sequence shown here is derived from an EMBL/GenBank/DDBJ whole genome shotgun (WGS) entry which is preliminary data.</text>
</comment>
<dbReference type="AlphaFoldDB" id="A0ABD3NZY1"/>
<accession>A0ABD3NZY1</accession>
<name>A0ABD3NZY1_9STRA</name>
<gene>
    <name evidence="1" type="ORF">ACHAW5_005617</name>
</gene>
<evidence type="ECO:0008006" key="3">
    <source>
        <dbReference type="Google" id="ProtNLM"/>
    </source>
</evidence>
<proteinExistence type="predicted"/>
<sequence length="192" mass="21658">MRDHLRQELRLSQERVGGDLSQPRTQACYQPGSVIDVEVTRRASQGHFEFKACPVVPYQVPHPGLFDEHPMTFVSDPLYGANLDVNYPERAYIPHPYKFKLPDGMSADMVLIQWKYITASCYHVGYETYDWPVGPNWPSRSSLIVSPCGPLPPGQVSVPEQVCADLDVARQGLIKSFECIQYSSDENSHSET</sequence>
<reference evidence="1 2" key="1">
    <citation type="submission" date="2024-10" db="EMBL/GenBank/DDBJ databases">
        <title>Updated reference genomes for cyclostephanoid diatoms.</title>
        <authorList>
            <person name="Roberts W.R."/>
            <person name="Alverson A.J."/>
        </authorList>
    </citation>
    <scope>NUCLEOTIDE SEQUENCE [LARGE SCALE GENOMIC DNA]</scope>
    <source>
        <strain evidence="1 2">AJA276-08</strain>
    </source>
</reference>
<evidence type="ECO:0000313" key="2">
    <source>
        <dbReference type="Proteomes" id="UP001530315"/>
    </source>
</evidence>